<dbReference type="EMBL" id="FPKR01000002">
    <property type="protein sequence ID" value="SFZ72374.1"/>
    <property type="molecule type" value="Genomic_DNA"/>
</dbReference>
<name>A0A1K2H7C6_9NEIS</name>
<keyword evidence="1" id="KW-0732">Signal</keyword>
<feature type="signal peptide" evidence="1">
    <location>
        <begin position="1"/>
        <end position="18"/>
    </location>
</feature>
<dbReference type="AlphaFoldDB" id="A0A1K2H7C6"/>
<gene>
    <name evidence="2" type="ORF">SAMN02745887_00609</name>
</gene>
<evidence type="ECO:0008006" key="4">
    <source>
        <dbReference type="Google" id="ProtNLM"/>
    </source>
</evidence>
<dbReference type="InterPro" id="IPR011990">
    <property type="entry name" value="TPR-like_helical_dom_sf"/>
</dbReference>
<evidence type="ECO:0000313" key="3">
    <source>
        <dbReference type="Proteomes" id="UP000186513"/>
    </source>
</evidence>
<dbReference type="Gene3D" id="1.25.40.10">
    <property type="entry name" value="Tetratricopeptide repeat domain"/>
    <property type="match status" value="1"/>
</dbReference>
<evidence type="ECO:0000256" key="1">
    <source>
        <dbReference type="SAM" id="SignalP"/>
    </source>
</evidence>
<protein>
    <recommendedName>
        <fullName evidence="4">Tetratricopeptide repeat-containing protein</fullName>
    </recommendedName>
</protein>
<proteinExistence type="predicted"/>
<evidence type="ECO:0000313" key="2">
    <source>
        <dbReference type="EMBL" id="SFZ72374.1"/>
    </source>
</evidence>
<feature type="chain" id="PRO_5012408180" description="Tetratricopeptide repeat-containing protein" evidence="1">
    <location>
        <begin position="19"/>
        <end position="274"/>
    </location>
</feature>
<accession>A0A1K2H7C6</accession>
<dbReference type="Proteomes" id="UP000186513">
    <property type="component" value="Unassembled WGS sequence"/>
</dbReference>
<reference evidence="2 3" key="1">
    <citation type="submission" date="2016-11" db="EMBL/GenBank/DDBJ databases">
        <authorList>
            <person name="Jaros S."/>
            <person name="Januszkiewicz K."/>
            <person name="Wedrychowicz H."/>
        </authorList>
    </citation>
    <scope>NUCLEOTIDE SEQUENCE [LARGE SCALE GENOMIC DNA]</scope>
    <source>
        <strain evidence="2 3">DSM 18899</strain>
    </source>
</reference>
<dbReference type="RefSeq" id="WP_072427150.1">
    <property type="nucleotide sequence ID" value="NZ_FPKR01000002.1"/>
</dbReference>
<organism evidence="2 3">
    <name type="scientific">Chitinimonas taiwanensis DSM 18899</name>
    <dbReference type="NCBI Taxonomy" id="1121279"/>
    <lineage>
        <taxon>Bacteria</taxon>
        <taxon>Pseudomonadati</taxon>
        <taxon>Pseudomonadota</taxon>
        <taxon>Betaproteobacteria</taxon>
        <taxon>Neisseriales</taxon>
        <taxon>Chitinibacteraceae</taxon>
        <taxon>Chitinimonas</taxon>
    </lineage>
</organism>
<sequence>MKIIVYTALFALHSLAAAECASSLPLTGTASIPYCDARTQRCIPAEDAILNYSRARDDDPSTLYLSLHASPRHFYDADWRILGAEELADILRPKLSAEVRKIILLASWSGVAAEPGGQSLAVKLSRALKGFPVQGQDGFIWLDKDGKSRTTRQAFTLSQGGGPYQVAEGGEVMVALAGGWPATFEAELMQHKHAQGIRRAGAGWEMFFLCPERALKAFTAASQLGDSIAAYNAAMLYLERGSKGDRQTALRLLRQAAAADDQHAWRKLSALSAK</sequence>
<dbReference type="SUPFAM" id="SSF81901">
    <property type="entry name" value="HCP-like"/>
    <property type="match status" value="1"/>
</dbReference>
<keyword evidence="3" id="KW-1185">Reference proteome</keyword>
<dbReference type="OrthoDB" id="8773752at2"/>